<protein>
    <submittedName>
        <fullName evidence="2">TonB protein C-terminal</fullName>
    </submittedName>
</protein>
<dbReference type="AlphaFoldDB" id="A0A1H1FUB5"/>
<organism evidence="2 3">
    <name type="scientific">Chryseobacterium soldanellicola</name>
    <dbReference type="NCBI Taxonomy" id="311333"/>
    <lineage>
        <taxon>Bacteria</taxon>
        <taxon>Pseudomonadati</taxon>
        <taxon>Bacteroidota</taxon>
        <taxon>Flavobacteriia</taxon>
        <taxon>Flavobacteriales</taxon>
        <taxon>Weeksellaceae</taxon>
        <taxon>Chryseobacterium group</taxon>
        <taxon>Chryseobacterium</taxon>
    </lineage>
</organism>
<dbReference type="Pfam" id="PF03544">
    <property type="entry name" value="TonB_C"/>
    <property type="match status" value="1"/>
</dbReference>
<dbReference type="GO" id="GO:0098797">
    <property type="term" value="C:plasma membrane protein complex"/>
    <property type="evidence" value="ECO:0007669"/>
    <property type="project" value="TreeGrafter"/>
</dbReference>
<proteinExistence type="predicted"/>
<dbReference type="GO" id="GO:0031992">
    <property type="term" value="F:energy transducer activity"/>
    <property type="evidence" value="ECO:0007669"/>
    <property type="project" value="TreeGrafter"/>
</dbReference>
<name>A0A1H1FUB5_9FLAO</name>
<dbReference type="STRING" id="311333.SAMN05421664_3268"/>
<evidence type="ECO:0000313" key="3">
    <source>
        <dbReference type="Proteomes" id="UP000199627"/>
    </source>
</evidence>
<dbReference type="PANTHER" id="PTHR33446:SF2">
    <property type="entry name" value="PROTEIN TONB"/>
    <property type="match status" value="1"/>
</dbReference>
<dbReference type="InterPro" id="IPR051045">
    <property type="entry name" value="TonB-dependent_transducer"/>
</dbReference>
<dbReference type="SUPFAM" id="SSF74653">
    <property type="entry name" value="TolA/TonB C-terminal domain"/>
    <property type="match status" value="1"/>
</dbReference>
<dbReference type="PANTHER" id="PTHR33446">
    <property type="entry name" value="PROTEIN TONB-RELATED"/>
    <property type="match status" value="1"/>
</dbReference>
<accession>A0A1H1FUB5</accession>
<feature type="domain" description="TonB C-terminal" evidence="1">
    <location>
        <begin position="65"/>
        <end position="156"/>
    </location>
</feature>
<dbReference type="Gene3D" id="3.30.1150.10">
    <property type="match status" value="1"/>
</dbReference>
<evidence type="ECO:0000313" key="2">
    <source>
        <dbReference type="EMBL" id="SDR04505.1"/>
    </source>
</evidence>
<dbReference type="InterPro" id="IPR037682">
    <property type="entry name" value="TonB_C"/>
</dbReference>
<sequence length="156" mass="17373">MYTIKSLSFTITLICISTMGVFAQKVKRVGATKPKTENTEPFITVSAPSNGVAPTSPDVKANFKGGQSALKLFISENLKYPKMALENEVQGVLIVELVIDKDGTPRFHKFVRQLGYGCEEEAKRLIKEMPKWNPALLNGKPIDYNYTLMISFKPTN</sequence>
<dbReference type="EMBL" id="FNKL01000004">
    <property type="protein sequence ID" value="SDR04505.1"/>
    <property type="molecule type" value="Genomic_DNA"/>
</dbReference>
<dbReference type="Proteomes" id="UP000199627">
    <property type="component" value="Unassembled WGS sequence"/>
</dbReference>
<dbReference type="GO" id="GO:0055085">
    <property type="term" value="P:transmembrane transport"/>
    <property type="evidence" value="ECO:0007669"/>
    <property type="project" value="InterPro"/>
</dbReference>
<evidence type="ECO:0000259" key="1">
    <source>
        <dbReference type="PROSITE" id="PS52015"/>
    </source>
</evidence>
<keyword evidence="3" id="KW-1185">Reference proteome</keyword>
<dbReference type="RefSeq" id="WP_089756776.1">
    <property type="nucleotide sequence ID" value="NZ_FNKL01000004.1"/>
</dbReference>
<reference evidence="3" key="1">
    <citation type="submission" date="2016-10" db="EMBL/GenBank/DDBJ databases">
        <authorList>
            <person name="Varghese N."/>
            <person name="Submissions S."/>
        </authorList>
    </citation>
    <scope>NUCLEOTIDE SEQUENCE [LARGE SCALE GENOMIC DNA]</scope>
    <source>
        <strain evidence="3">DSM 17072</strain>
    </source>
</reference>
<gene>
    <name evidence="2" type="ORF">SAMN05421664_3268</name>
</gene>
<dbReference type="OrthoDB" id="1095452at2"/>
<dbReference type="PROSITE" id="PS52015">
    <property type="entry name" value="TONB_CTD"/>
    <property type="match status" value="1"/>
</dbReference>